<gene>
    <name evidence="3" type="ORF">SAMN05444171_5388</name>
</gene>
<dbReference type="AlphaFoldDB" id="A0A1M7DNE9"/>
<feature type="transmembrane region" description="Helical" evidence="1">
    <location>
        <begin position="203"/>
        <end position="223"/>
    </location>
</feature>
<keyword evidence="1" id="KW-0472">Membrane</keyword>
<dbReference type="RefSeq" id="WP_074825480.1">
    <property type="nucleotide sequence ID" value="NZ_FNTI01000001.1"/>
</dbReference>
<evidence type="ECO:0000313" key="4">
    <source>
        <dbReference type="Proteomes" id="UP000183208"/>
    </source>
</evidence>
<evidence type="ECO:0000259" key="2">
    <source>
        <dbReference type="Pfam" id="PF01970"/>
    </source>
</evidence>
<feature type="transmembrane region" description="Helical" evidence="1">
    <location>
        <begin position="165"/>
        <end position="183"/>
    </location>
</feature>
<keyword evidence="1" id="KW-1133">Transmembrane helix</keyword>
<feature type="transmembrane region" description="Helical" evidence="1">
    <location>
        <begin position="20"/>
        <end position="49"/>
    </location>
</feature>
<accession>A0A1M7DNE9</accession>
<feature type="transmembrane region" description="Helical" evidence="1">
    <location>
        <begin position="320"/>
        <end position="344"/>
    </location>
</feature>
<feature type="transmembrane region" description="Helical" evidence="1">
    <location>
        <begin position="61"/>
        <end position="85"/>
    </location>
</feature>
<feature type="transmembrane region" description="Helical" evidence="1">
    <location>
        <begin position="138"/>
        <end position="158"/>
    </location>
</feature>
<sequence length="505" mass="52654">MNSLQGLLYGLHIAATPANLLAAFVGAFAGTAIGVLPGLGPVAGVALILPLTFSLDPTAGLIMMAGIFYGSMYGGSTTAILLNIPGESASVVTAIDGYQLAKKGRAGATLTIVAVGSFVGGTLAVVGVMLFSSSLANLAILFGPAEFFALTAGGLIVMSRISGGTLASALLPMTLGLMLGTIGQEAVTGETRFTFDLPDLAEGVSLVPVVVGLYGFAELMLLVEDKAHAANRPESVKMRDLLPTRTEWKRAVPSWLRGTFLGFLFGLVPGPAATLASFASYRLEKATSKYADEIGSGAIEGVAGPEAANNSAATASLVPLLALGIPFTPIAALMISAMLVQGIQPGPLLITQHPEIFWGLIASAYIGNVMLLALNIPMVGVWVSLLRIPHYLFIPLLLVLSVIGTYSVRNSIFDVWVLLAAGVVGYAFNKMKFQLAPLVVGLILGPNIEKHFREALFLSDGDPWIYVQSPIAITVWLLVAAILIAGFIARRRAAFADAMAQESSL</sequence>
<name>A0A1M7DNE9_9BRAD</name>
<proteinExistence type="predicted"/>
<feature type="transmembrane region" description="Helical" evidence="1">
    <location>
        <begin position="255"/>
        <end position="279"/>
    </location>
</feature>
<organism evidence="3 4">
    <name type="scientific">Bradyrhizobium lablabi</name>
    <dbReference type="NCBI Taxonomy" id="722472"/>
    <lineage>
        <taxon>Bacteria</taxon>
        <taxon>Pseudomonadati</taxon>
        <taxon>Pseudomonadota</taxon>
        <taxon>Alphaproteobacteria</taxon>
        <taxon>Hyphomicrobiales</taxon>
        <taxon>Nitrobacteraceae</taxon>
        <taxon>Bradyrhizobium</taxon>
    </lineage>
</organism>
<feature type="transmembrane region" description="Helical" evidence="1">
    <location>
        <begin position="464"/>
        <end position="489"/>
    </location>
</feature>
<dbReference type="PANTHER" id="PTHR35342">
    <property type="entry name" value="TRICARBOXYLIC TRANSPORT PROTEIN"/>
    <property type="match status" value="1"/>
</dbReference>
<dbReference type="OrthoDB" id="7323395at2"/>
<keyword evidence="1" id="KW-0812">Transmembrane</keyword>
<dbReference type="InterPro" id="IPR002823">
    <property type="entry name" value="DUF112_TM"/>
</dbReference>
<protein>
    <submittedName>
        <fullName evidence="3">Putative tricarboxylic transport membrane protein</fullName>
    </submittedName>
</protein>
<feature type="transmembrane region" description="Helical" evidence="1">
    <location>
        <begin position="388"/>
        <end position="408"/>
    </location>
</feature>
<evidence type="ECO:0000313" key="3">
    <source>
        <dbReference type="EMBL" id="SED84932.1"/>
    </source>
</evidence>
<feature type="transmembrane region" description="Helical" evidence="1">
    <location>
        <begin position="356"/>
        <end position="376"/>
    </location>
</feature>
<reference evidence="3 4" key="1">
    <citation type="submission" date="2016-10" db="EMBL/GenBank/DDBJ databases">
        <authorList>
            <person name="de Groot N.N."/>
        </authorList>
    </citation>
    <scope>NUCLEOTIDE SEQUENCE [LARGE SCALE GENOMIC DNA]</scope>
    <source>
        <strain evidence="3 4">GAS522</strain>
    </source>
</reference>
<feature type="transmembrane region" description="Helical" evidence="1">
    <location>
        <begin position="106"/>
        <end position="132"/>
    </location>
</feature>
<evidence type="ECO:0000256" key="1">
    <source>
        <dbReference type="SAM" id="Phobius"/>
    </source>
</evidence>
<dbReference type="EMBL" id="FNTI01000001">
    <property type="protein sequence ID" value="SED84932.1"/>
    <property type="molecule type" value="Genomic_DNA"/>
</dbReference>
<dbReference type="PANTHER" id="PTHR35342:SF5">
    <property type="entry name" value="TRICARBOXYLIC TRANSPORT PROTEIN"/>
    <property type="match status" value="1"/>
</dbReference>
<dbReference type="Proteomes" id="UP000183208">
    <property type="component" value="Unassembled WGS sequence"/>
</dbReference>
<dbReference type="Pfam" id="PF01970">
    <property type="entry name" value="TctA"/>
    <property type="match status" value="1"/>
</dbReference>
<feature type="domain" description="DUF112" evidence="2">
    <location>
        <begin position="20"/>
        <end position="439"/>
    </location>
</feature>